<feature type="non-terminal residue" evidence="2">
    <location>
        <position position="106"/>
    </location>
</feature>
<dbReference type="PANTHER" id="PTHR37477:SF1">
    <property type="entry name" value="COBALT-PRECORRIN-5A HYDROLASE"/>
    <property type="match status" value="1"/>
</dbReference>
<dbReference type="EMBL" id="NQKL01000017">
    <property type="protein sequence ID" value="OZY40267.1"/>
    <property type="molecule type" value="Genomic_DNA"/>
</dbReference>
<evidence type="ECO:0000259" key="1">
    <source>
        <dbReference type="Pfam" id="PF11760"/>
    </source>
</evidence>
<comment type="caution">
    <text evidence="2">The sequence shown here is derived from an EMBL/GenBank/DDBJ whole genome shotgun (WGS) entry which is preliminary data.</text>
</comment>
<gene>
    <name evidence="2" type="ORF">CJF43_19120</name>
</gene>
<sequence length="106" mass="10859">MSRPAPAIVILGNGSLDTARRIQQLLPGASVLGLAGRVDGADRSYSDFGDTLRQLYQQDTPIIALCAAGIVIRTLAPLLLEKGAEPPVLAVAEDASAVVPLLGGLG</sequence>
<dbReference type="Gene3D" id="3.40.50.11220">
    <property type="match status" value="1"/>
</dbReference>
<dbReference type="InterPro" id="IPR052553">
    <property type="entry name" value="CbiG_hydrolase"/>
</dbReference>
<dbReference type="SUPFAM" id="SSF159672">
    <property type="entry name" value="CbiG N-terminal domain-like"/>
    <property type="match status" value="1"/>
</dbReference>
<name>A0A266LS99_PSEFR</name>
<dbReference type="GO" id="GO:0008168">
    <property type="term" value="F:methyltransferase activity"/>
    <property type="evidence" value="ECO:0007669"/>
    <property type="project" value="UniProtKB-KW"/>
</dbReference>
<proteinExistence type="predicted"/>
<evidence type="ECO:0000313" key="2">
    <source>
        <dbReference type="EMBL" id="OZY40267.1"/>
    </source>
</evidence>
<dbReference type="AlphaFoldDB" id="A0A266LS99"/>
<dbReference type="Proteomes" id="UP000216113">
    <property type="component" value="Unassembled WGS sequence"/>
</dbReference>
<dbReference type="Pfam" id="PF11760">
    <property type="entry name" value="CbiG_N"/>
    <property type="match status" value="1"/>
</dbReference>
<reference evidence="2 3" key="1">
    <citation type="submission" date="2017-08" db="EMBL/GenBank/DDBJ databases">
        <title>Genomic and metabolic characterisation of spoilage-associated Pseudomonas species.</title>
        <authorList>
            <person name="Stanborough T."/>
            <person name="Fegan N."/>
            <person name="Powell S.M."/>
            <person name="Singh T."/>
            <person name="Tamplin M.L."/>
            <person name="Chandry P.S."/>
        </authorList>
    </citation>
    <scope>NUCLEOTIDE SEQUENCE [LARGE SCALE GENOMIC DNA]</scope>
    <source>
        <strain evidence="2 3">F1820</strain>
    </source>
</reference>
<dbReference type="GO" id="GO:0032259">
    <property type="term" value="P:methylation"/>
    <property type="evidence" value="ECO:0007669"/>
    <property type="project" value="UniProtKB-KW"/>
</dbReference>
<organism evidence="2 3">
    <name type="scientific">Pseudomonas fragi</name>
    <dbReference type="NCBI Taxonomy" id="296"/>
    <lineage>
        <taxon>Bacteria</taxon>
        <taxon>Pseudomonadati</taxon>
        <taxon>Pseudomonadota</taxon>
        <taxon>Gammaproteobacteria</taxon>
        <taxon>Pseudomonadales</taxon>
        <taxon>Pseudomonadaceae</taxon>
        <taxon>Pseudomonas</taxon>
    </lineage>
</organism>
<accession>A0A266LS99</accession>
<evidence type="ECO:0000313" key="3">
    <source>
        <dbReference type="Proteomes" id="UP000216113"/>
    </source>
</evidence>
<keyword evidence="2" id="KW-0808">Transferase</keyword>
<protein>
    <submittedName>
        <fullName evidence="2">Precorrin-3B C(17)-methyltransferase</fullName>
    </submittedName>
</protein>
<dbReference type="PANTHER" id="PTHR37477">
    <property type="entry name" value="COBALT-PRECORRIN-5A HYDROLASE"/>
    <property type="match status" value="1"/>
</dbReference>
<dbReference type="InterPro" id="IPR021744">
    <property type="entry name" value="CbiG_N"/>
</dbReference>
<keyword evidence="2" id="KW-0489">Methyltransferase</keyword>
<dbReference type="InterPro" id="IPR038029">
    <property type="entry name" value="GbiG_N_sf"/>
</dbReference>
<feature type="domain" description="Cobalamin synthesis G N-terminal" evidence="1">
    <location>
        <begin position="51"/>
        <end position="105"/>
    </location>
</feature>